<reference evidence="1 2" key="1">
    <citation type="submission" date="2023-07" db="EMBL/GenBank/DDBJ databases">
        <title>Comparative genomics of wheat-associated soil bacteria to identify genetic determinants of phenazine resistance.</title>
        <authorList>
            <person name="Mouncey N."/>
        </authorList>
    </citation>
    <scope>NUCLEOTIDE SEQUENCE [LARGE SCALE GENOMIC DNA]</scope>
    <source>
        <strain evidence="1 2">W2I16</strain>
    </source>
</reference>
<sequence>MFPFGGEPQNGDMMVTLPPLPSFFATDVLSVAMSSGAVKPIDEPFLDGMSGCTTLPPTKAGRIFFASLPDVVPSRDLLSEPPQAASSGIPPATAAVTTAVEARKLLRLGVEEAEEAFGVIASTLHGAPGHPAVGPSAAVS</sequence>
<protein>
    <submittedName>
        <fullName evidence="1">Uncharacterized protein</fullName>
    </submittedName>
</protein>
<dbReference type="EMBL" id="JAUSZS010000003">
    <property type="protein sequence ID" value="MDQ0933052.1"/>
    <property type="molecule type" value="Genomic_DNA"/>
</dbReference>
<evidence type="ECO:0000313" key="1">
    <source>
        <dbReference type="EMBL" id="MDQ0933052.1"/>
    </source>
</evidence>
<organism evidence="1 2">
    <name type="scientific">Streptomyces turgidiscabies</name>
    <dbReference type="NCBI Taxonomy" id="85558"/>
    <lineage>
        <taxon>Bacteria</taxon>
        <taxon>Bacillati</taxon>
        <taxon>Actinomycetota</taxon>
        <taxon>Actinomycetes</taxon>
        <taxon>Kitasatosporales</taxon>
        <taxon>Streptomycetaceae</taxon>
        <taxon>Streptomyces</taxon>
    </lineage>
</organism>
<keyword evidence="2" id="KW-1185">Reference proteome</keyword>
<proteinExistence type="predicted"/>
<name>A0ABU0RM42_9ACTN</name>
<gene>
    <name evidence="1" type="ORF">QFZ49_002982</name>
</gene>
<evidence type="ECO:0000313" key="2">
    <source>
        <dbReference type="Proteomes" id="UP001223072"/>
    </source>
</evidence>
<dbReference type="Proteomes" id="UP001223072">
    <property type="component" value="Unassembled WGS sequence"/>
</dbReference>
<comment type="caution">
    <text evidence="1">The sequence shown here is derived from an EMBL/GenBank/DDBJ whole genome shotgun (WGS) entry which is preliminary data.</text>
</comment>
<accession>A0ABU0RM42</accession>